<dbReference type="InterPro" id="IPR036388">
    <property type="entry name" value="WH-like_DNA-bd_sf"/>
</dbReference>
<dbReference type="PROSITE" id="PS51755">
    <property type="entry name" value="OMPR_PHOB"/>
    <property type="match status" value="1"/>
</dbReference>
<name>A0A0C5WEW2_9GAMM</name>
<protein>
    <submittedName>
        <fullName evidence="4">Putative Transcriptional regulator</fullName>
    </submittedName>
</protein>
<reference evidence="4 5" key="1">
    <citation type="submission" date="2013-05" db="EMBL/GenBank/DDBJ databases">
        <title>Complete genome sequence of the lipase-producing bacterium Photobacterium gaetbulicola Gung47.</title>
        <authorList>
            <person name="Kim Y.-O."/>
        </authorList>
    </citation>
    <scope>NUCLEOTIDE SEQUENCE [LARGE SCALE GENOMIC DNA]</scope>
    <source>
        <strain evidence="4 5">Gung47</strain>
    </source>
</reference>
<keyword evidence="1 2" id="KW-0238">DNA-binding</keyword>
<dbReference type="InterPro" id="IPR016032">
    <property type="entry name" value="Sig_transdc_resp-reg_C-effctor"/>
</dbReference>
<dbReference type="Pfam" id="PF00486">
    <property type="entry name" value="Trans_reg_C"/>
    <property type="match status" value="1"/>
</dbReference>
<proteinExistence type="predicted"/>
<dbReference type="GO" id="GO:0000160">
    <property type="term" value="P:phosphorelay signal transduction system"/>
    <property type="evidence" value="ECO:0007669"/>
    <property type="project" value="InterPro"/>
</dbReference>
<evidence type="ECO:0000256" key="2">
    <source>
        <dbReference type="PROSITE-ProRule" id="PRU01091"/>
    </source>
</evidence>
<dbReference type="PATRIC" id="fig|658445.3.peg.707"/>
<dbReference type="InterPro" id="IPR001867">
    <property type="entry name" value="OmpR/PhoB-type_DNA-bd"/>
</dbReference>
<dbReference type="Gene3D" id="1.10.10.10">
    <property type="entry name" value="Winged helix-like DNA-binding domain superfamily/Winged helix DNA-binding domain"/>
    <property type="match status" value="1"/>
</dbReference>
<keyword evidence="5" id="KW-1185">Reference proteome</keyword>
<sequence length="71" mass="8258">MVVSARQIADNVWQKSQVSDNLVYQMVSLLRSQLKDKTRPYQIIKTIPKQEYLFVLQVSDISAEEVTTKRT</sequence>
<dbReference type="AlphaFoldDB" id="A0A0C5WEW2"/>
<evidence type="ECO:0000313" key="5">
    <source>
        <dbReference type="Proteomes" id="UP000032303"/>
    </source>
</evidence>
<gene>
    <name evidence="4" type="ORF">H744_1c0653</name>
</gene>
<feature type="domain" description="OmpR/PhoB-type" evidence="3">
    <location>
        <begin position="1"/>
        <end position="56"/>
    </location>
</feature>
<dbReference type="GO" id="GO:0003677">
    <property type="term" value="F:DNA binding"/>
    <property type="evidence" value="ECO:0007669"/>
    <property type="project" value="UniProtKB-UniRule"/>
</dbReference>
<accession>A0A0C5WEW2</accession>
<dbReference type="GO" id="GO:0006355">
    <property type="term" value="P:regulation of DNA-templated transcription"/>
    <property type="evidence" value="ECO:0007669"/>
    <property type="project" value="InterPro"/>
</dbReference>
<dbReference type="KEGG" id="pgb:H744_1c0653"/>
<dbReference type="HOGENOM" id="CLU_2736534_0_0_6"/>
<evidence type="ECO:0000256" key="1">
    <source>
        <dbReference type="ARBA" id="ARBA00023125"/>
    </source>
</evidence>
<dbReference type="EMBL" id="CP005973">
    <property type="protein sequence ID" value="AJR05678.1"/>
    <property type="molecule type" value="Genomic_DNA"/>
</dbReference>
<dbReference type="Proteomes" id="UP000032303">
    <property type="component" value="Chromosome 1"/>
</dbReference>
<feature type="DNA-binding region" description="OmpR/PhoB-type" evidence="2">
    <location>
        <begin position="1"/>
        <end position="56"/>
    </location>
</feature>
<dbReference type="SUPFAM" id="SSF46894">
    <property type="entry name" value="C-terminal effector domain of the bipartite response regulators"/>
    <property type="match status" value="1"/>
</dbReference>
<evidence type="ECO:0000313" key="4">
    <source>
        <dbReference type="EMBL" id="AJR05678.1"/>
    </source>
</evidence>
<evidence type="ECO:0000259" key="3">
    <source>
        <dbReference type="PROSITE" id="PS51755"/>
    </source>
</evidence>
<organism evidence="4 5">
    <name type="scientific">Photobacterium gaetbulicola Gung47</name>
    <dbReference type="NCBI Taxonomy" id="658445"/>
    <lineage>
        <taxon>Bacteria</taxon>
        <taxon>Pseudomonadati</taxon>
        <taxon>Pseudomonadota</taxon>
        <taxon>Gammaproteobacteria</taxon>
        <taxon>Vibrionales</taxon>
        <taxon>Vibrionaceae</taxon>
        <taxon>Photobacterium</taxon>
    </lineage>
</organism>